<dbReference type="InterPro" id="IPR049883">
    <property type="entry name" value="NOTCH1_EGF-like"/>
</dbReference>
<feature type="domain" description="Cadherin" evidence="23">
    <location>
        <begin position="1292"/>
        <end position="1396"/>
    </location>
</feature>
<dbReference type="GO" id="GO:0005911">
    <property type="term" value="C:cell-cell junction"/>
    <property type="evidence" value="ECO:0007669"/>
    <property type="project" value="TreeGrafter"/>
</dbReference>
<feature type="domain" description="Cadherin" evidence="23">
    <location>
        <begin position="2654"/>
        <end position="2759"/>
    </location>
</feature>
<feature type="domain" description="Cadherin" evidence="23">
    <location>
        <begin position="771"/>
        <end position="869"/>
    </location>
</feature>
<feature type="domain" description="Cadherin" evidence="23">
    <location>
        <begin position="454"/>
        <end position="558"/>
    </location>
</feature>
<feature type="domain" description="Cadherin" evidence="23">
    <location>
        <begin position="2128"/>
        <end position="2227"/>
    </location>
</feature>
<dbReference type="PROSITE" id="PS00232">
    <property type="entry name" value="CADHERIN_1"/>
    <property type="match status" value="16"/>
</dbReference>
<feature type="chain" id="PRO_5043613205" description="Protocadherin Fat 4" evidence="20">
    <location>
        <begin position="28"/>
        <end position="4350"/>
    </location>
</feature>
<dbReference type="GO" id="GO:0003007">
    <property type="term" value="P:heart morphogenesis"/>
    <property type="evidence" value="ECO:0007669"/>
    <property type="project" value="UniProtKB-ARBA"/>
</dbReference>
<evidence type="ECO:0000256" key="11">
    <source>
        <dbReference type="ARBA" id="ARBA00023180"/>
    </source>
</evidence>
<dbReference type="InterPro" id="IPR018097">
    <property type="entry name" value="EGF_Ca-bd_CS"/>
</dbReference>
<dbReference type="GO" id="GO:0005886">
    <property type="term" value="C:plasma membrane"/>
    <property type="evidence" value="ECO:0007669"/>
    <property type="project" value="InterPro"/>
</dbReference>
<dbReference type="FunFam" id="2.60.40.60:FF:000037">
    <property type="entry name" value="FAT atypical cadherin 1"/>
    <property type="match status" value="1"/>
</dbReference>
<dbReference type="SMART" id="SM00181">
    <property type="entry name" value="EGF"/>
    <property type="match status" value="6"/>
</dbReference>
<dbReference type="PANTHER" id="PTHR24025">
    <property type="entry name" value="DESMOGLEIN FAMILY MEMBER"/>
    <property type="match status" value="1"/>
</dbReference>
<dbReference type="FunFam" id="2.10.25.10:FF:000168">
    <property type="entry name" value="FAT atypical cadherin 4"/>
    <property type="match status" value="1"/>
</dbReference>
<keyword evidence="8 19" id="KW-1133">Transmembrane helix</keyword>
<dbReference type="FunFam" id="2.10.25.10:FF:000151">
    <property type="entry name" value="FAT atypical cadherin 4"/>
    <property type="match status" value="1"/>
</dbReference>
<feature type="domain" description="Cadherin" evidence="23">
    <location>
        <begin position="236"/>
        <end position="337"/>
    </location>
</feature>
<dbReference type="GO" id="GO:0007156">
    <property type="term" value="P:homophilic cell adhesion via plasma membrane adhesion molecules"/>
    <property type="evidence" value="ECO:0007669"/>
    <property type="project" value="InterPro"/>
</dbReference>
<proteinExistence type="predicted"/>
<evidence type="ECO:0000256" key="6">
    <source>
        <dbReference type="ARBA" id="ARBA00022837"/>
    </source>
</evidence>
<gene>
    <name evidence="24" type="primary">FAT4</name>
</gene>
<feature type="disulfide bond" evidence="17">
    <location>
        <begin position="3543"/>
        <end position="3552"/>
    </location>
</feature>
<feature type="domain" description="Cadherin" evidence="23">
    <location>
        <begin position="1822"/>
        <end position="1922"/>
    </location>
</feature>
<dbReference type="FunFam" id="2.60.40.60:FF:000010">
    <property type="entry name" value="Cadherin EGF LAG seven-pass G-type receptor 3"/>
    <property type="match status" value="2"/>
</dbReference>
<dbReference type="GO" id="GO:0007157">
    <property type="term" value="P:heterophilic cell-cell adhesion via plasma membrane cell adhesion molecules"/>
    <property type="evidence" value="ECO:0007669"/>
    <property type="project" value="UniProtKB-ARBA"/>
</dbReference>
<comment type="caution">
    <text evidence="17">Lacks conserved residue(s) required for the propagation of feature annotation.</text>
</comment>
<dbReference type="SUPFAM" id="SSF49899">
    <property type="entry name" value="Concanavalin A-like lectins/glucanases"/>
    <property type="match status" value="2"/>
</dbReference>
<dbReference type="FunFam" id="2.60.40.60:FF:000116">
    <property type="entry name" value="Dachsous cadherin-related 2"/>
    <property type="match status" value="1"/>
</dbReference>
<dbReference type="FunFam" id="2.60.40.60:FF:000029">
    <property type="entry name" value="Cadherin EGF LAG seven-pass G-type receptor 3"/>
    <property type="match status" value="1"/>
</dbReference>
<feature type="disulfide bond" evidence="17">
    <location>
        <begin position="3243"/>
        <end position="3252"/>
    </location>
</feature>
<dbReference type="Ensembl" id="ENSAOCT00000007831.2">
    <property type="protein sequence ID" value="ENSAOCP00000004567.2"/>
    <property type="gene ID" value="ENSAOCG00000008036.2"/>
</dbReference>
<dbReference type="InterPro" id="IPR001881">
    <property type="entry name" value="EGF-like_Ca-bd_dom"/>
</dbReference>
<feature type="domain" description="Cadherin" evidence="23">
    <location>
        <begin position="973"/>
        <end position="1076"/>
    </location>
</feature>
<dbReference type="PRINTS" id="PR00205">
    <property type="entry name" value="CADHERIN"/>
</dbReference>
<dbReference type="FunFam" id="2.10.25.10:FF:000293">
    <property type="entry name" value="FAT atypical cadherin 4"/>
    <property type="match status" value="1"/>
</dbReference>
<keyword evidence="11" id="KW-0325">Glycoprotein</keyword>
<evidence type="ECO:0000256" key="15">
    <source>
        <dbReference type="ARBA" id="ARBA00081404"/>
    </source>
</evidence>
<dbReference type="GO" id="GO:0001736">
    <property type="term" value="P:establishment of planar polarity"/>
    <property type="evidence" value="ECO:0007669"/>
    <property type="project" value="UniProtKB-ARBA"/>
</dbReference>
<keyword evidence="7" id="KW-0130">Cell adhesion</keyword>
<dbReference type="SUPFAM" id="SSF49313">
    <property type="entry name" value="Cadherin-like"/>
    <property type="match status" value="29"/>
</dbReference>
<dbReference type="Gene3D" id="2.10.25.10">
    <property type="entry name" value="Laminin"/>
    <property type="match status" value="6"/>
</dbReference>
<dbReference type="PROSITE" id="PS01187">
    <property type="entry name" value="EGF_CA"/>
    <property type="match status" value="1"/>
</dbReference>
<dbReference type="FunFam" id="2.10.25.10:FF:000344">
    <property type="entry name" value="FAT atypical cadherin 4"/>
    <property type="match status" value="1"/>
</dbReference>
<evidence type="ECO:0000256" key="9">
    <source>
        <dbReference type="ARBA" id="ARBA00023136"/>
    </source>
</evidence>
<feature type="domain" description="Cadherin" evidence="23">
    <location>
        <begin position="1404"/>
        <end position="1505"/>
    </location>
</feature>
<dbReference type="Gene3D" id="2.60.120.200">
    <property type="match status" value="2"/>
</dbReference>
<dbReference type="FunFam" id="2.60.40.60:FF:000035">
    <property type="entry name" value="Protocadherin Fat 3"/>
    <property type="match status" value="1"/>
</dbReference>
<dbReference type="InterPro" id="IPR013320">
    <property type="entry name" value="ConA-like_dom_sf"/>
</dbReference>
<evidence type="ECO:0000256" key="17">
    <source>
        <dbReference type="PROSITE-ProRule" id="PRU00076"/>
    </source>
</evidence>
<feature type="domain" description="Cadherin" evidence="23">
    <location>
        <begin position="2339"/>
        <end position="2444"/>
    </location>
</feature>
<evidence type="ECO:0000256" key="1">
    <source>
        <dbReference type="ARBA" id="ARBA00004167"/>
    </source>
</evidence>
<dbReference type="FunFam" id="2.60.40.60:FF:000180">
    <property type="entry name" value="FAT atypical cadherin 4"/>
    <property type="match status" value="1"/>
</dbReference>
<dbReference type="CDD" id="cd00053">
    <property type="entry name" value="EGF"/>
    <property type="match status" value="1"/>
</dbReference>
<feature type="region of interest" description="Disordered" evidence="18">
    <location>
        <begin position="3888"/>
        <end position="3945"/>
    </location>
</feature>
<dbReference type="GeneTree" id="ENSGT00940000155719"/>
<dbReference type="FunFam" id="2.10.25.10:FF:000066">
    <property type="entry name" value="FAT atypical cadherin 4"/>
    <property type="match status" value="1"/>
</dbReference>
<evidence type="ECO:0000313" key="24">
    <source>
        <dbReference type="Ensembl" id="ENSAOCP00000004567.2"/>
    </source>
</evidence>
<feature type="domain" description="EGF-like" evidence="22">
    <location>
        <begin position="3780"/>
        <end position="3817"/>
    </location>
</feature>
<feature type="domain" description="EGF-like" evidence="22">
    <location>
        <begin position="3517"/>
        <end position="3553"/>
    </location>
</feature>
<dbReference type="FunFam" id="2.60.120.200:FF:000030">
    <property type="entry name" value="FAT atypical cadherin 4"/>
    <property type="match status" value="1"/>
</dbReference>
<evidence type="ECO:0000259" key="21">
    <source>
        <dbReference type="PROSITE" id="PS50025"/>
    </source>
</evidence>
<feature type="region of interest" description="Disordered" evidence="18">
    <location>
        <begin position="4119"/>
        <end position="4141"/>
    </location>
</feature>
<evidence type="ECO:0000256" key="18">
    <source>
        <dbReference type="SAM" id="MobiDB-lite"/>
    </source>
</evidence>
<dbReference type="PROSITE" id="PS50268">
    <property type="entry name" value="CADHERIN_2"/>
    <property type="match status" value="28"/>
</dbReference>
<feature type="domain" description="Cadherin" evidence="23">
    <location>
        <begin position="28"/>
        <end position="120"/>
    </location>
</feature>
<dbReference type="Proteomes" id="UP001501940">
    <property type="component" value="Chromosome 13"/>
</dbReference>
<feature type="domain" description="Cadherin" evidence="23">
    <location>
        <begin position="870"/>
        <end position="972"/>
    </location>
</feature>
<keyword evidence="25" id="KW-1185">Reference proteome</keyword>
<dbReference type="Gene3D" id="2.60.40.60">
    <property type="entry name" value="Cadherins"/>
    <property type="match status" value="28"/>
</dbReference>
<feature type="domain" description="Cadherin" evidence="23">
    <location>
        <begin position="2550"/>
        <end position="2653"/>
    </location>
</feature>
<dbReference type="FunFam" id="2.60.40.60:FF:000134">
    <property type="entry name" value="protocadherin Fat 4"/>
    <property type="match status" value="1"/>
</dbReference>
<feature type="compositionally biased region" description="Basic residues" evidence="18">
    <location>
        <begin position="3901"/>
        <end position="3910"/>
    </location>
</feature>
<evidence type="ECO:0000256" key="10">
    <source>
        <dbReference type="ARBA" id="ARBA00023157"/>
    </source>
</evidence>
<dbReference type="GO" id="GO:0007163">
    <property type="term" value="P:establishment or maintenance of cell polarity"/>
    <property type="evidence" value="ECO:0007669"/>
    <property type="project" value="UniProtKB-ARBA"/>
</dbReference>
<keyword evidence="10 17" id="KW-1015">Disulfide bond</keyword>
<evidence type="ECO:0000313" key="25">
    <source>
        <dbReference type="Proteomes" id="UP001501940"/>
    </source>
</evidence>
<dbReference type="FunFam" id="2.10.25.10:FF:000335">
    <property type="entry name" value="protocadherin Fat 4 isoform X2"/>
    <property type="match status" value="1"/>
</dbReference>
<feature type="transmembrane region" description="Helical" evidence="19">
    <location>
        <begin position="3854"/>
        <end position="3880"/>
    </location>
</feature>
<feature type="domain" description="Cadherin" evidence="23">
    <location>
        <begin position="1077"/>
        <end position="1186"/>
    </location>
</feature>
<comment type="subcellular location">
    <subcellularLocation>
        <location evidence="1">Membrane</location>
        <topology evidence="1">Single-pass membrane protein</topology>
    </subcellularLocation>
</comment>
<dbReference type="GO" id="GO:0051239">
    <property type="term" value="P:regulation of multicellular organismal process"/>
    <property type="evidence" value="ECO:0007669"/>
    <property type="project" value="UniProtKB-ARBA"/>
</dbReference>
<dbReference type="SMART" id="SM00112">
    <property type="entry name" value="CA"/>
    <property type="match status" value="28"/>
</dbReference>
<feature type="disulfide bond" evidence="17">
    <location>
        <begin position="3281"/>
        <end position="3290"/>
    </location>
</feature>
<evidence type="ECO:0000256" key="16">
    <source>
        <dbReference type="PROSITE-ProRule" id="PRU00043"/>
    </source>
</evidence>
<feature type="domain" description="EGF-like" evidence="22">
    <location>
        <begin position="3157"/>
        <end position="3215"/>
    </location>
</feature>
<feature type="domain" description="Cadherin" evidence="23">
    <location>
        <begin position="1520"/>
        <end position="1605"/>
    </location>
</feature>
<dbReference type="PROSITE" id="PS50025">
    <property type="entry name" value="LAM_G_DOMAIN"/>
    <property type="match status" value="2"/>
</dbReference>
<feature type="region of interest" description="Disordered" evidence="18">
    <location>
        <begin position="4051"/>
        <end position="4082"/>
    </location>
</feature>
<feature type="domain" description="EGF-like" evidence="22">
    <location>
        <begin position="3217"/>
        <end position="3253"/>
    </location>
</feature>
<feature type="domain" description="Cadherin" evidence="23">
    <location>
        <begin position="1923"/>
        <end position="2024"/>
    </location>
</feature>
<evidence type="ECO:0000256" key="8">
    <source>
        <dbReference type="ARBA" id="ARBA00022989"/>
    </source>
</evidence>
<dbReference type="CDD" id="cd11304">
    <property type="entry name" value="Cadherin_repeat"/>
    <property type="match status" value="28"/>
</dbReference>
<evidence type="ECO:0000256" key="13">
    <source>
        <dbReference type="ARBA" id="ARBA00070347"/>
    </source>
</evidence>
<feature type="domain" description="Cadherin" evidence="23">
    <location>
        <begin position="1187"/>
        <end position="1291"/>
    </location>
</feature>
<dbReference type="FunFam" id="2.60.40.60:FF:000081">
    <property type="entry name" value="protocadherin Fat 4"/>
    <property type="match status" value="1"/>
</dbReference>
<dbReference type="SMART" id="SM00282">
    <property type="entry name" value="LamG"/>
    <property type="match status" value="2"/>
</dbReference>
<dbReference type="GO" id="GO:0007423">
    <property type="term" value="P:sensory organ development"/>
    <property type="evidence" value="ECO:0007669"/>
    <property type="project" value="UniProtKB-ARBA"/>
</dbReference>
<reference evidence="24" key="3">
    <citation type="submission" date="2025-09" db="UniProtKB">
        <authorList>
            <consortium name="Ensembl"/>
        </authorList>
    </citation>
    <scope>IDENTIFICATION</scope>
</reference>
<dbReference type="FunFam" id="2.60.40.60:FF:000275">
    <property type="entry name" value="Si:dkey-30k22.7"/>
    <property type="match status" value="1"/>
</dbReference>
<dbReference type="FunFam" id="2.60.40.60:FF:000106">
    <property type="entry name" value="FAT atypical cadherin 4"/>
    <property type="match status" value="2"/>
</dbReference>
<dbReference type="PROSITE" id="PS50026">
    <property type="entry name" value="EGF_3"/>
    <property type="match status" value="6"/>
</dbReference>
<dbReference type="FunFam" id="2.60.40.60:FF:000131">
    <property type="entry name" value="FAT atypical cadherin 4"/>
    <property type="match status" value="1"/>
</dbReference>
<evidence type="ECO:0000256" key="20">
    <source>
        <dbReference type="SAM" id="SignalP"/>
    </source>
</evidence>
<sequence>MALAGRGSGRFHLILLMLWTLSQNSASSQVRQEFQVLEEQPVGTYVGTIETKPSFTYRFSESHKLFAINGTTGVIYTSAVIDRELLQNDVINVVVLSSQPTYPTEVRIVVLDINDNSPVFPDASIVVSFKEDASSGRQVILDTATDSDIGSNGVDHTTYRIVKGNEQRKFRLDITVNPSGEGAFLHLVSTGGLDREVTPFYQLLIEVEDKGEPKKFGYLQVNVTIQDINDNPPLFEQDQYQTSVFEDAAVGSSILQITASDQDEGANAEVRYFLDEGTPFQIDPKAGTVIIKEGLDYESKKEYSLTIHAVDNGVPSLSGRTEATIKLLDVNDNDPVVKFRYFPTTSKFASVDENAQIGTVVALLTVSDSDSPTANGNISVSILGGNEQRHFEVHTSPVPNLSLIKVASVLDRERISSYNLTVSVSDNGKPMARSSFASLVIFVNDINDHPPIFQETLYRVDISEDIPKGSYIKGVSATDGDSGQNANLRYSLVSGNALGWFSISENSGLVTSAALLDREIASEIVLNISAKDQGLQPKISYTKLIVSITDVNDQVPTFTQSTYHVSLVEHAPAGTELLVLSASDDDLGANGTVRFSFDAETPASVQELFRLDAVSGRLSTAVELDREDQASYLLHIQAADAGSPPLHSVGKVNITLWDINDNRPVFYPVQYFANVKENEPSGSYVTTVSATDPDLGRNGTVKYIITAGDASKFRINSNTGKIATLVPLDREEKTAYQLQVTAADGSGLRSHAQAIVTVTVIDTQDNPPVFSQKVYSFVMFENVGVGTVIGTVSATTVDLNTNISYLITSGDQRGLFVVNSAGQITASSQIDREEQGFYQLKVVARAGEITGEAFVNITVKDLNDNAPHFIHSVEHVSAVENWSTGHVIFQAKASDPDEGTNGMVVYSLKQNPKGLFHIHEKHGLITLTGPLEVTTSSYEVEVMASDMGVPQHTSSLVLIVSVYDVNDNSPVFDQLSYEVIILESEPVNSRFFKVEATDKDSGLNGEIMYDIAGGNTGEVFGIFPDGQLYIKAELDREIQDRYNLVVVAKDRAVEPLSATVNVSVILDDVNDNRPLFNSTNYVFHFEEEQKRGSLVGQVFAEDKDFGPNSEVRYTFETPQPNFELNAITGELTSTLQLDRESLMRQRGAAVFSFVVVSSDQGLPKPLRDQAKVQVYIQDINDNPPKFTKDIYQASISESAQNMTQLLRVSASDVDENKNGLVRYHISEGNEEAQFTIDSSSGQVTLVGKLDYESTSSYSLKIIAVDAGAVPLSSSCMLSISILDENDNSPSFPKSSLSVDVLENMRIGELVASVTATDADSGQNADITYSITATNNHGTFSISPNTGSIFLVKKLDFETQSFYKLNITAKDNGRPPRSSSIPVVIHVRDFNDNPPIFTPGDIFKSISENLPIAASVMTITAHDTDADINGQLEYSIVQQIPRGSHFTIDPSTGLIYTNREIDREFSNLFELTIKATDQAVPVEFRRFALKNVTIWVTDQNDNVPTFVSQNALVAEPNIVIGSILTTVVAFDPDDGANGEVEYELVEGDSDTFIMDRYSGDIRLASQLVPSRLMYTLTVSATDHGTDRKTSRTELTIILQGMDGPVFSQPKYITILKEGQPPGTNVISLDASSPRGSATKVEYFIVAVRSGGKAVGRLFTIGRHTGVIQTAAELDREQGSDLYLVDVYAIETDASQPRTQRAEVINIVLLDVNDCSPVFELSPYTVNVQENLENLPKNILQVCVYVSFFFYLSCSYSLSGGHGQFSINPATGQIITSSLLDREDRANYQLLVVATDGGQPEGLSSSATVSVTVADINDNPPRFHHHPYVTHIPAYTAAGSLVFAVTVTDEDSGSNAQLHYSLMGRNSEKFKIDPVRGAITANEKLTGSSEVTLTVRVKDGGANPKTDTTTVTVRFVTGGNFPVIKLKEHVFTFPESQPNNHVVTTVTGSSMRGGPLSYYIASGNLDNAFHIDQLSGELSIRHPLDYEHIQKYVLWIEARDQGFPPYSSYEKVEITVLDVNDNHPVFDKDPFHAEILENLSPQRVLIVSAVDLDSGPNGQLEYAIIDGNKENSFSINRATGEIRTTRPLDREKVALYTLKVKATDRGLPPKNTAVKVLINVLDVNDNAPRFSKIFSATVAENAPVGYTVTRVTTTDEDAGSNAISRYSITDTSLPFNINPNTGDITISRPLNREDTDHYIVKVTAHDSGWTVSTDVTIFITDINDNAPRFSRPSYYLDYPELTEVGSLVTQVSATDPDQGFNGKIFYFIRSQSEYFRINASTGEIFVKQQLQYQNSTGATSININRHSFIVTASDRAVKPLMSETTVIVNIVDSNDNPPEFDSPSYFTPVTKSVKVGTRLIRVVAHDKKDFGLNSEVEYLITGGNSSSKFKLDKTSGWITVASSLTSDMNKIFLIDITASDRGNPPLSARTSVRIAVTEENHHTPEFSQSQISATVPESLAVGTAIRTLSARDKDKEMNGLITYNITTGNDKGLFALNSKTGVLSLAHPLDFEEKQQHELRVSATDGGWIAKTSYVSITVHVTDVNDNPPVFDPDEYFPIVQENVPSGTTVVKLNAVDRDSGANAVMAYVIQSSDSDLFVIDPNTGTITTQGFLDYEAKQVYHLTAKAFNVPDEERCSFANVNIQLKGANEYVPRFVSKQYYFEISEAAPKGTVVGEVFASDRDQGEDGVVYYLIFGKSRKKGFGINKKTGQIYVTGTLDREKEEKISLKVLAKNSGSIRGADIDEVFVNITILDANDPPVFTQELYDVQVSEGLSPGGLVTFVSAEDSDSVPSWSRFSYSIAPEFDKNVFTINPKTGQVSVAAELDRETTPVYNLTVLAVDTGTPPATGSTTVIVNLEDINDNGPTLTTAYAEVMENQRAATGVTTLTASDPDLPPNQGPFLFSLLNSGSANSYFSLSPAGVLTTSREIDREQISDFYLSVVIKDSGVPQMSSTGTIHVKVNDQNDNPSEPRSMEIFVHYFGNMFPGGSLGDVKPQDPDIQDRFHCSLIPPSSGLFSIPTGTCTLNSKARSTDGTFELTIRSSDGVHGSVSNTARVLFMGFTNATVDNSILLRLQSEGVKSFLTNHYLSFLRIANSQLAGLGTGVLLYGAFELNNQTFLMAAVKRGHGQYVNPSGVATFFQSIKDILYRQSGVQIDAVDHDPCTRNPCQNGGSCKRRLSVGPDMKTEESVPVILVSNHPLQPYACSCRPGYTGALCETDIDECQPSPCHNGGTCHNLVGGFSCTCPEGFTGMACERDINECLSNPCKNGALCQNFPGGFNCLCKSGFAGKTCDSIINHCECNPCFNGGSCQNRVDGYYCHCPFGVFGKHCELNSYGFEELSYMEFPSLDPNNNYIYIKFATLKSNALLMYNHDNQTGDKAEFLALEIFEGQMRFSFNLGSGTYKLMTMIKVSDGQFHTVIARRAGMAASLTVDLCGDDQEPGYCAVSNVAVHTDWILDVHPNRLSVGGVRSIDPVLHRRGQVATHDFVGCIMEFAVNGRPLEPSQALASRGILDRCPRLEGACTASPCRHGGTCLDHWSWQQCQCVDGFTGKFCEKYMTADTALSLDGTGRLDYSLKQGPKRDVLLRQSLQGLSSDSIGPSSLEVKFRTRSKSGTLLHIQESSNYTTVKLRNGNVHYISDAGVGGKVERTVGDSVLSDGQWHTLHMVKNGSATVVQVDSSHPRVIQHPTQDFGGLSVVTFSLGGIPPGPAQQKTGAGFDGCLAYVKYNGESLPFTGEHSLVTLTKTSSSVKIGCRGPNLCESNPCWDGLMCVNQWYTYQCVPPGDCASNPCQNHGSCVPDPRSGFTCVCSEFYTGNTCETLVACLGVQCPQGTVCNTANNGGFVCSPSPTTETMVLPIWAVPAIVGSCATVLALVVLSLILCNHCKDRNKTKVPKEPKEKKPKEKKRKKKKKGSENVAFDDPDNIPPYGDDMTVRKQPEGNPKPDIIERENPYLIYDETDIPHNNETVPSAPCAPCNGPEADIEHYDIDNASSIAPSDADIIQHYKQFRSHTPKFSIQRHSPLGFARQSPLPLGATSYTYQPQYTQALRSTPLSHSHSACPTPNPLSRHSPAPFTKPSSFYRNTPTRELNLARREGSPLDLHNDMCQPPPMFNYATRLGRRSKSPQTMASHGHTSRPGSRLKQPIEQIPLETGPPVGLSIEEVERLNTPRPRNPSICSADHGRSSSEEDCRRPLSRVRNPADGIPAPESSSESDSHDSFTCSEMEYDREKPVSYSSRVPKLSQVNESDADDEDYGGRLKQRRYSSRRAEGGPGIAQMPPTEQHYTLPHKLGQQAGGFNWDNLLNWGPGFGHYVDVFKDLALLPENAAAKDIEMNSGDGSVTILNEGEAEQYV</sequence>
<dbReference type="InterPro" id="IPR009030">
    <property type="entry name" value="Growth_fac_rcpt_cys_sf"/>
</dbReference>
<dbReference type="FunFam" id="2.60.40.60:FF:000080">
    <property type="entry name" value="FAT atypical cadherin 1"/>
    <property type="match status" value="1"/>
</dbReference>
<evidence type="ECO:0000256" key="2">
    <source>
        <dbReference type="ARBA" id="ARBA00022536"/>
    </source>
</evidence>
<dbReference type="FunFam" id="2.60.40.60:FF:000024">
    <property type="entry name" value="FAT atypical cadherin 3"/>
    <property type="match status" value="4"/>
</dbReference>
<feature type="compositionally biased region" description="Basic and acidic residues" evidence="18">
    <location>
        <begin position="4178"/>
        <end position="4190"/>
    </location>
</feature>
<feature type="domain" description="Cadherin" evidence="23">
    <location>
        <begin position="2760"/>
        <end position="2865"/>
    </location>
</feature>
<dbReference type="FunFam" id="2.60.40.60:FF:000108">
    <property type="entry name" value="FAT atypical cadherin 4"/>
    <property type="match status" value="1"/>
</dbReference>
<dbReference type="PROSITE" id="PS00010">
    <property type="entry name" value="ASX_HYDROXYL"/>
    <property type="match status" value="3"/>
</dbReference>
<feature type="compositionally biased region" description="Polar residues" evidence="18">
    <location>
        <begin position="4051"/>
        <end position="4065"/>
    </location>
</feature>
<name>A0A3Q1ASY8_AMPOC</name>
<organism evidence="24 25">
    <name type="scientific">Amphiprion ocellaris</name>
    <name type="common">Clown anemonefish</name>
    <dbReference type="NCBI Taxonomy" id="80972"/>
    <lineage>
        <taxon>Eukaryota</taxon>
        <taxon>Metazoa</taxon>
        <taxon>Chordata</taxon>
        <taxon>Craniata</taxon>
        <taxon>Vertebrata</taxon>
        <taxon>Euteleostomi</taxon>
        <taxon>Actinopterygii</taxon>
        <taxon>Neopterygii</taxon>
        <taxon>Teleostei</taxon>
        <taxon>Neoteleostei</taxon>
        <taxon>Acanthomorphata</taxon>
        <taxon>Ovalentaria</taxon>
        <taxon>Pomacentridae</taxon>
        <taxon>Amphiprion</taxon>
    </lineage>
</organism>
<feature type="domain" description="Cadherin" evidence="23">
    <location>
        <begin position="343"/>
        <end position="453"/>
    </location>
</feature>
<accession>A0A3Q1ASY8</accession>
<dbReference type="InterPro" id="IPR015919">
    <property type="entry name" value="Cadherin-like_sf"/>
</dbReference>
<dbReference type="InterPro" id="IPR013032">
    <property type="entry name" value="EGF-like_CS"/>
</dbReference>
<dbReference type="InterPro" id="IPR000152">
    <property type="entry name" value="EGF-type_Asp/Asn_hydroxyl_site"/>
</dbReference>
<dbReference type="SUPFAM" id="SSF57196">
    <property type="entry name" value="EGF/Laminin"/>
    <property type="match status" value="1"/>
</dbReference>
<evidence type="ECO:0000256" key="7">
    <source>
        <dbReference type="ARBA" id="ARBA00022889"/>
    </source>
</evidence>
<dbReference type="PANTHER" id="PTHR24025:SF31">
    <property type="entry name" value="NEURAL-CADHERIN"/>
    <property type="match status" value="1"/>
</dbReference>
<protein>
    <recommendedName>
        <fullName evidence="13">Protocadherin Fat 4</fullName>
    </recommendedName>
    <alternativeName>
        <fullName evidence="15">FAT tumor suppressor homolog 4</fullName>
    </alternativeName>
    <alternativeName>
        <fullName evidence="14">Fat-like cadherin protein FAT-J</fullName>
    </alternativeName>
</protein>
<evidence type="ECO:0000256" key="19">
    <source>
        <dbReference type="SAM" id="Phobius"/>
    </source>
</evidence>
<evidence type="ECO:0000259" key="22">
    <source>
        <dbReference type="PROSITE" id="PS50026"/>
    </source>
</evidence>
<keyword evidence="3 19" id="KW-0812">Transmembrane</keyword>
<dbReference type="GO" id="GO:0120036">
    <property type="term" value="P:plasma membrane bounded cell projection organization"/>
    <property type="evidence" value="ECO:0007669"/>
    <property type="project" value="UniProtKB-ARBA"/>
</dbReference>
<evidence type="ECO:0000256" key="5">
    <source>
        <dbReference type="ARBA" id="ARBA00022737"/>
    </source>
</evidence>
<feature type="domain" description="Cadherin" evidence="23">
    <location>
        <begin position="2445"/>
        <end position="2549"/>
    </location>
</feature>
<dbReference type="GO" id="GO:0005509">
    <property type="term" value="F:calcium ion binding"/>
    <property type="evidence" value="ECO:0007669"/>
    <property type="project" value="UniProtKB-UniRule"/>
</dbReference>
<keyword evidence="9 19" id="KW-0472">Membrane</keyword>
<dbReference type="FunFam" id="2.60.40.60:FF:000144">
    <property type="entry name" value="FAT atypical cadherin 4"/>
    <property type="match status" value="1"/>
</dbReference>
<dbReference type="GO" id="GO:0030182">
    <property type="term" value="P:neuron differentiation"/>
    <property type="evidence" value="ECO:0007669"/>
    <property type="project" value="UniProtKB-ARBA"/>
</dbReference>
<dbReference type="InterPro" id="IPR020894">
    <property type="entry name" value="Cadherin_CS"/>
</dbReference>
<feature type="disulfide bond" evidence="17">
    <location>
        <begin position="3807"/>
        <end position="3816"/>
    </location>
</feature>
<feature type="domain" description="Cadherin" evidence="23">
    <location>
        <begin position="559"/>
        <end position="666"/>
    </location>
</feature>
<reference evidence="24 25" key="1">
    <citation type="submission" date="2022-01" db="EMBL/GenBank/DDBJ databases">
        <title>A chromosome-scale genome assembly of the false clownfish, Amphiprion ocellaris.</title>
        <authorList>
            <person name="Ryu T."/>
        </authorList>
    </citation>
    <scope>NUCLEOTIDE SEQUENCE [LARGE SCALE GENOMIC DNA]</scope>
</reference>
<keyword evidence="4 20" id="KW-0732">Signal</keyword>
<dbReference type="PROSITE" id="PS00022">
    <property type="entry name" value="EGF_1"/>
    <property type="match status" value="7"/>
</dbReference>
<dbReference type="Pfam" id="PF02210">
    <property type="entry name" value="Laminin_G_2"/>
    <property type="match status" value="2"/>
</dbReference>
<dbReference type="CDD" id="cd00054">
    <property type="entry name" value="EGF_CA"/>
    <property type="match status" value="5"/>
</dbReference>
<keyword evidence="5" id="KW-0677">Repeat</keyword>
<dbReference type="InterPro" id="IPR002126">
    <property type="entry name" value="Cadherin-like_dom"/>
</dbReference>
<feature type="domain" description="Cadherin" evidence="23">
    <location>
        <begin position="667"/>
        <end position="770"/>
    </location>
</feature>
<feature type="domain" description="Cadherin" evidence="23">
    <location>
        <begin position="2864"/>
        <end position="2971"/>
    </location>
</feature>
<dbReference type="Pfam" id="PF07645">
    <property type="entry name" value="EGF_CA"/>
    <property type="match status" value="1"/>
</dbReference>
<dbReference type="FunFam" id="2.60.40.60:FF:000143">
    <property type="entry name" value="FAT atypical cadherin 4"/>
    <property type="match status" value="1"/>
</dbReference>
<dbReference type="Pfam" id="PF00008">
    <property type="entry name" value="EGF"/>
    <property type="match status" value="2"/>
</dbReference>
<dbReference type="FunFam" id="2.60.40.60:FF:000110">
    <property type="entry name" value="FAT atypical cadherin 4"/>
    <property type="match status" value="1"/>
</dbReference>
<feature type="compositionally biased region" description="Basic and acidic residues" evidence="18">
    <location>
        <begin position="3888"/>
        <end position="3900"/>
    </location>
</feature>
<feature type="disulfide bond" evidence="17">
    <location>
        <begin position="3319"/>
        <end position="3328"/>
    </location>
</feature>
<feature type="domain" description="Cadherin" evidence="23">
    <location>
        <begin position="1606"/>
        <end position="1717"/>
    </location>
</feature>
<feature type="domain" description="EGF-like" evidence="22">
    <location>
        <begin position="3293"/>
        <end position="3329"/>
    </location>
</feature>
<keyword evidence="2 17" id="KW-0245">EGF-like domain</keyword>
<feature type="domain" description="Laminin G" evidence="21">
    <location>
        <begin position="3330"/>
        <end position="3514"/>
    </location>
</feature>
<dbReference type="InterPro" id="IPR001791">
    <property type="entry name" value="Laminin_G"/>
</dbReference>
<reference evidence="24" key="2">
    <citation type="submission" date="2025-08" db="UniProtKB">
        <authorList>
            <consortium name="Ensembl"/>
        </authorList>
    </citation>
    <scope>IDENTIFICATION</scope>
</reference>
<dbReference type="FunFam" id="2.60.40.60:FF:000020">
    <property type="entry name" value="Dachsous cadherin-related 1b"/>
    <property type="match status" value="2"/>
</dbReference>
<feature type="domain" description="Cadherin" evidence="23">
    <location>
        <begin position="121"/>
        <end position="235"/>
    </location>
</feature>
<evidence type="ECO:0000256" key="3">
    <source>
        <dbReference type="ARBA" id="ARBA00022692"/>
    </source>
</evidence>
<dbReference type="InterPro" id="IPR000742">
    <property type="entry name" value="EGF"/>
</dbReference>
<dbReference type="SUPFAM" id="SSF57184">
    <property type="entry name" value="Growth factor receptor domain"/>
    <property type="match status" value="1"/>
</dbReference>
<dbReference type="FunFam" id="2.60.40.60:FF:000154">
    <property type="entry name" value="FAT atypical cadherin 4"/>
    <property type="match status" value="1"/>
</dbReference>
<dbReference type="FunFam" id="2.60.120.200:FF:000340">
    <property type="entry name" value="Si:dkey-1m11.6"/>
    <property type="match status" value="1"/>
</dbReference>
<dbReference type="InterPro" id="IPR050971">
    <property type="entry name" value="Cadherin-domain_protein"/>
</dbReference>
<evidence type="ECO:0000259" key="23">
    <source>
        <dbReference type="PROSITE" id="PS50268"/>
    </source>
</evidence>
<feature type="signal peptide" evidence="20">
    <location>
        <begin position="1"/>
        <end position="27"/>
    </location>
</feature>
<evidence type="ECO:0000256" key="4">
    <source>
        <dbReference type="ARBA" id="ARBA00022729"/>
    </source>
</evidence>
<evidence type="ECO:0000256" key="14">
    <source>
        <dbReference type="ARBA" id="ARBA00076313"/>
    </source>
</evidence>
<dbReference type="SMART" id="SM00179">
    <property type="entry name" value="EGF_CA"/>
    <property type="match status" value="5"/>
</dbReference>
<dbReference type="STRING" id="80972.ENSAOCP00000004567"/>
<comment type="subunit">
    <text evidence="12">Heterophilic interaction with DCHS1; this interaction affects their respective protein levels. Interacts (via cytoplasmic domain) with MPDZ. Forms a complex with PALS1 and MPDZ.</text>
</comment>
<dbReference type="GO" id="GO:0050793">
    <property type="term" value="P:regulation of developmental process"/>
    <property type="evidence" value="ECO:0007669"/>
    <property type="project" value="UniProtKB-ARBA"/>
</dbReference>
<evidence type="ECO:0000256" key="12">
    <source>
        <dbReference type="ARBA" id="ARBA00062851"/>
    </source>
</evidence>
<feature type="region of interest" description="Disordered" evidence="18">
    <location>
        <begin position="4163"/>
        <end position="4277"/>
    </location>
</feature>
<feature type="domain" description="Cadherin" evidence="23">
    <location>
        <begin position="2025"/>
        <end position="2128"/>
    </location>
</feature>
<dbReference type="FunFam" id="2.60.40.60:FF:000135">
    <property type="entry name" value="cadherin-23 isoform X1"/>
    <property type="match status" value="2"/>
</dbReference>
<feature type="domain" description="Cadherin" evidence="23">
    <location>
        <begin position="2228"/>
        <end position="2338"/>
    </location>
</feature>
<feature type="domain" description="EGF-like" evidence="22">
    <location>
        <begin position="3255"/>
        <end position="3291"/>
    </location>
</feature>
<dbReference type="Pfam" id="PF12661">
    <property type="entry name" value="hEGF"/>
    <property type="match status" value="1"/>
</dbReference>
<dbReference type="Pfam" id="PF00028">
    <property type="entry name" value="Cadherin"/>
    <property type="match status" value="27"/>
</dbReference>
<dbReference type="PROSITE" id="PS01186">
    <property type="entry name" value="EGF_2"/>
    <property type="match status" value="4"/>
</dbReference>
<feature type="disulfide bond" evidence="17">
    <location>
        <begin position="3205"/>
        <end position="3214"/>
    </location>
</feature>
<feature type="domain" description="Laminin G" evidence="21">
    <location>
        <begin position="3571"/>
        <end position="3752"/>
    </location>
</feature>
<keyword evidence="6 16" id="KW-0106">Calcium</keyword>
<dbReference type="CDD" id="cd00110">
    <property type="entry name" value="LamG"/>
    <property type="match status" value="2"/>
</dbReference>
<dbReference type="Pfam" id="PF25374">
    <property type="entry name" value="Cadherin_FAT4_N"/>
    <property type="match status" value="1"/>
</dbReference>
<feature type="domain" description="Cadherin" evidence="23">
    <location>
        <begin position="1754"/>
        <end position="1821"/>
    </location>
</feature>